<evidence type="ECO:0000256" key="5">
    <source>
        <dbReference type="SAM" id="MobiDB-lite"/>
    </source>
</evidence>
<dbReference type="GO" id="GO:0004674">
    <property type="term" value="F:protein serine/threonine kinase activity"/>
    <property type="evidence" value="ECO:0007669"/>
    <property type="project" value="TreeGrafter"/>
</dbReference>
<dbReference type="SUPFAM" id="SSF49464">
    <property type="entry name" value="Carboxypeptidase regulatory domain-like"/>
    <property type="match status" value="2"/>
</dbReference>
<evidence type="ECO:0000256" key="4">
    <source>
        <dbReference type="ARBA" id="ARBA00022840"/>
    </source>
</evidence>
<dbReference type="GO" id="GO:0005524">
    <property type="term" value="F:ATP binding"/>
    <property type="evidence" value="ECO:0007669"/>
    <property type="project" value="UniProtKB-KW"/>
</dbReference>
<organism evidence="9 10">
    <name type="scientific">Halorubrum vacuolatum</name>
    <name type="common">Natronobacterium vacuolatum</name>
    <dbReference type="NCBI Taxonomy" id="63740"/>
    <lineage>
        <taxon>Archaea</taxon>
        <taxon>Methanobacteriati</taxon>
        <taxon>Methanobacteriota</taxon>
        <taxon>Stenosarchaea group</taxon>
        <taxon>Halobacteria</taxon>
        <taxon>Halobacteriales</taxon>
        <taxon>Haloferacaceae</taxon>
        <taxon>Halorubrum</taxon>
    </lineage>
</organism>
<name>A0A238WRB2_HALVU</name>
<feature type="region of interest" description="Disordered" evidence="5">
    <location>
        <begin position="269"/>
        <end position="401"/>
    </location>
</feature>
<feature type="transmembrane region" description="Helical" evidence="6">
    <location>
        <begin position="405"/>
        <end position="429"/>
    </location>
</feature>
<keyword evidence="1" id="KW-0808">Transferase</keyword>
<dbReference type="Pfam" id="PF13620">
    <property type="entry name" value="CarboxypepD_reg"/>
    <property type="match status" value="3"/>
</dbReference>
<reference evidence="9 10" key="1">
    <citation type="submission" date="2017-06" db="EMBL/GenBank/DDBJ databases">
        <authorList>
            <person name="Kim H.J."/>
            <person name="Triplett B.A."/>
        </authorList>
    </citation>
    <scope>NUCLEOTIDE SEQUENCE [LARGE SCALE GENOMIC DNA]</scope>
    <source>
        <strain evidence="9 10">DSM 8800</strain>
    </source>
</reference>
<dbReference type="GO" id="GO:0016020">
    <property type="term" value="C:membrane"/>
    <property type="evidence" value="ECO:0007669"/>
    <property type="project" value="InterPro"/>
</dbReference>
<dbReference type="InterPro" id="IPR008969">
    <property type="entry name" value="CarboxyPept-like_regulatory"/>
</dbReference>
<dbReference type="GO" id="GO:0009401">
    <property type="term" value="P:phosphoenolpyruvate-dependent sugar phosphotransferase system"/>
    <property type="evidence" value="ECO:0007669"/>
    <property type="project" value="InterPro"/>
</dbReference>
<keyword evidence="3" id="KW-0418">Kinase</keyword>
<dbReference type="GO" id="GO:0004180">
    <property type="term" value="F:carboxypeptidase activity"/>
    <property type="evidence" value="ECO:0007669"/>
    <property type="project" value="UniProtKB-KW"/>
</dbReference>
<dbReference type="InterPro" id="IPR004701">
    <property type="entry name" value="PTS_EIIA_man-typ"/>
</dbReference>
<dbReference type="PANTHER" id="PTHR43289">
    <property type="entry name" value="MITOGEN-ACTIVATED PROTEIN KINASE KINASE KINASE 20-RELATED"/>
    <property type="match status" value="1"/>
</dbReference>
<dbReference type="OrthoDB" id="330646at2157"/>
<sequence length="782" mass="83223">MDISGETLDGTGATVTVREEVGTGVHWRTHRGVTAAGDPVAVRTLLGTVPESAYDRFDSLCRQWRTIAGRQSVRSIVGWGVEPEPWVAVEYAGDEIERLANGETVTSAQACDAATKLSLGDGICEAIRTYGRYGSTRTHLAVHPESVTFRRDGDEPIPVVGDWGVSRLVEEPPVTPYTAPEQIDGSDAAVTERTDVYRIGALMYTLIADEEPFADVRDAALPEAIGDGIRSTSDGLDTLPERVRDPIARAMAPDPGDRHASVYELQAALSASAPRTPADERRVQTLGTIDEPPQEGPDGIDDRDTAAQAAMTTTSDGSEAADETTAANHDDGETVEGSEDTEASEEVWEDTDGASPEETREDTAGSDGESMASDSDTTDAGGGRSASDDEPTGSSSEGMTNTRRWAPAVTFLLMMTVLVSVVAYGAVALGMLPPVGDIMGTGETADSIDGVVLDAEGEDAEAISDAEIQLLDQNNSIRNSTETNNDGEFAFVDLESGGEYRLSVTADDHNFAEKSVTAGETGLELTPIADDEGVTGTVVDAADGEVISEATVDLFDEEGEHLDSTTTDEEGAFSFLVENREAMYILEADADGYDPGTVEEVITDESVTIELEESTTVVEGTVRDNSDGEPIGGATITAEDDAGNIQTTETDVDGNYQLELVHGQYEFTVDADGFATRTESVPVEGDTVVQDFELDAQASWSGSVFEAGNEDQILNGAEITLSVDDDVVDEEISDTNGEFTFTNLDPVEHTAEVRRAGSVDKVKMIEFEPGEERHEDIRLTPE</sequence>
<keyword evidence="4" id="KW-0067">ATP-binding</keyword>
<keyword evidence="6" id="KW-0812">Transmembrane</keyword>
<keyword evidence="9" id="KW-0378">Hydrolase</keyword>
<evidence type="ECO:0000259" key="7">
    <source>
        <dbReference type="PROSITE" id="PS50011"/>
    </source>
</evidence>
<keyword evidence="9" id="KW-0121">Carboxypeptidase</keyword>
<dbReference type="EMBL" id="FZNQ01000009">
    <property type="protein sequence ID" value="SNR48941.1"/>
    <property type="molecule type" value="Genomic_DNA"/>
</dbReference>
<evidence type="ECO:0000259" key="8">
    <source>
        <dbReference type="PROSITE" id="PS51096"/>
    </source>
</evidence>
<dbReference type="Gene3D" id="1.10.510.10">
    <property type="entry name" value="Transferase(Phosphotransferase) domain 1"/>
    <property type="match status" value="1"/>
</dbReference>
<evidence type="ECO:0000256" key="1">
    <source>
        <dbReference type="ARBA" id="ARBA00022679"/>
    </source>
</evidence>
<feature type="domain" description="Protein kinase" evidence="7">
    <location>
        <begin position="15"/>
        <end position="269"/>
    </location>
</feature>
<dbReference type="AlphaFoldDB" id="A0A238WRB2"/>
<dbReference type="InterPro" id="IPR000719">
    <property type="entry name" value="Prot_kinase_dom"/>
</dbReference>
<dbReference type="InterPro" id="IPR011009">
    <property type="entry name" value="Kinase-like_dom_sf"/>
</dbReference>
<keyword evidence="10" id="KW-1185">Reference proteome</keyword>
<evidence type="ECO:0000256" key="3">
    <source>
        <dbReference type="ARBA" id="ARBA00022777"/>
    </source>
</evidence>
<dbReference type="InterPro" id="IPR013783">
    <property type="entry name" value="Ig-like_fold"/>
</dbReference>
<keyword evidence="2" id="KW-0547">Nucleotide-binding</keyword>
<gene>
    <name evidence="9" type="ORF">SAMN06264855_10994</name>
</gene>
<dbReference type="SUPFAM" id="SSF56112">
    <property type="entry name" value="Protein kinase-like (PK-like)"/>
    <property type="match status" value="1"/>
</dbReference>
<evidence type="ECO:0000313" key="10">
    <source>
        <dbReference type="Proteomes" id="UP000198397"/>
    </source>
</evidence>
<evidence type="ECO:0000256" key="6">
    <source>
        <dbReference type="SAM" id="Phobius"/>
    </source>
</evidence>
<dbReference type="Proteomes" id="UP000198397">
    <property type="component" value="Unassembled WGS sequence"/>
</dbReference>
<feature type="domain" description="PTS EIIA type-4" evidence="8">
    <location>
        <begin position="416"/>
        <end position="593"/>
    </location>
</feature>
<dbReference type="SUPFAM" id="SSF49478">
    <property type="entry name" value="Cna protein B-type domain"/>
    <property type="match status" value="1"/>
</dbReference>
<dbReference type="PANTHER" id="PTHR43289:SF6">
    <property type="entry name" value="SERINE_THREONINE-PROTEIN KINASE NEKL-3"/>
    <property type="match status" value="1"/>
</dbReference>
<protein>
    <submittedName>
        <fullName evidence="9">Carboxypeptidase regulatory-like domain-containing protein</fullName>
    </submittedName>
</protein>
<keyword evidence="6" id="KW-0472">Membrane</keyword>
<proteinExistence type="predicted"/>
<feature type="compositionally biased region" description="Polar residues" evidence="5">
    <location>
        <begin position="392"/>
        <end position="401"/>
    </location>
</feature>
<accession>A0A238WRB2</accession>
<evidence type="ECO:0000313" key="9">
    <source>
        <dbReference type="EMBL" id="SNR48941.1"/>
    </source>
</evidence>
<dbReference type="RefSeq" id="WP_089384918.1">
    <property type="nucleotide sequence ID" value="NZ_FZNQ01000009.1"/>
</dbReference>
<dbReference type="PROSITE" id="PS50011">
    <property type="entry name" value="PROTEIN_KINASE_DOM"/>
    <property type="match status" value="1"/>
</dbReference>
<evidence type="ECO:0000256" key="2">
    <source>
        <dbReference type="ARBA" id="ARBA00022741"/>
    </source>
</evidence>
<dbReference type="Gene3D" id="2.60.40.10">
    <property type="entry name" value="Immunoglobulins"/>
    <property type="match status" value="2"/>
</dbReference>
<dbReference type="PROSITE" id="PS51096">
    <property type="entry name" value="PTS_EIIA_TYPE_4"/>
    <property type="match status" value="1"/>
</dbReference>
<keyword evidence="9" id="KW-0645">Protease</keyword>
<keyword evidence="6" id="KW-1133">Transmembrane helix</keyword>
<dbReference type="Gene3D" id="2.60.40.1120">
    <property type="entry name" value="Carboxypeptidase-like, regulatory domain"/>
    <property type="match status" value="2"/>
</dbReference>
<feature type="compositionally biased region" description="Acidic residues" evidence="5">
    <location>
        <begin position="333"/>
        <end position="352"/>
    </location>
</feature>